<feature type="transmembrane region" description="Helical" evidence="2">
    <location>
        <begin position="143"/>
        <end position="165"/>
    </location>
</feature>
<sequence>MAPSFTHLKALSTKIDAKINKVKFSMHKTKAAANQTETTTQPKHNGEEAQETTATEPKHNGEEGSELVQHSSCDSINKNEKAAKRQARREARKAKWAARRATFKAKSKKVGEALFLPAAVVLGVIFSPLILVVDAVVCIFNGVVWVVVKIVDTMCCGPVLVCFLCK</sequence>
<reference evidence="3 4" key="1">
    <citation type="submission" date="2024-02" db="EMBL/GenBank/DDBJ databases">
        <title>De novo assembly and annotation of 12 fungi associated with fruit tree decline syndrome in Ontario, Canada.</title>
        <authorList>
            <person name="Sulman M."/>
            <person name="Ellouze W."/>
            <person name="Ilyukhin E."/>
        </authorList>
    </citation>
    <scope>NUCLEOTIDE SEQUENCE [LARGE SCALE GENOMIC DNA]</scope>
    <source>
        <strain evidence="3 4">M169</strain>
    </source>
</reference>
<keyword evidence="4" id="KW-1185">Reference proteome</keyword>
<dbReference type="EMBL" id="JAKNSF020000064">
    <property type="protein sequence ID" value="KAK7722845.1"/>
    <property type="molecule type" value="Genomic_DNA"/>
</dbReference>
<accession>A0ABR1P0S8</accession>
<organism evidence="3 4">
    <name type="scientific">Diaporthe eres</name>
    <name type="common">Phomopsis oblonga</name>
    <dbReference type="NCBI Taxonomy" id="83184"/>
    <lineage>
        <taxon>Eukaryota</taxon>
        <taxon>Fungi</taxon>
        <taxon>Dikarya</taxon>
        <taxon>Ascomycota</taxon>
        <taxon>Pezizomycotina</taxon>
        <taxon>Sordariomycetes</taxon>
        <taxon>Sordariomycetidae</taxon>
        <taxon>Diaporthales</taxon>
        <taxon>Diaporthaceae</taxon>
        <taxon>Diaporthe</taxon>
        <taxon>Diaporthe eres species complex</taxon>
    </lineage>
</organism>
<evidence type="ECO:0000256" key="2">
    <source>
        <dbReference type="SAM" id="Phobius"/>
    </source>
</evidence>
<gene>
    <name evidence="3" type="ORF">SLS63_009119</name>
</gene>
<dbReference type="Proteomes" id="UP001430848">
    <property type="component" value="Unassembled WGS sequence"/>
</dbReference>
<feature type="compositionally biased region" description="Polar residues" evidence="1">
    <location>
        <begin position="32"/>
        <end position="43"/>
    </location>
</feature>
<keyword evidence="2" id="KW-0472">Membrane</keyword>
<feature type="region of interest" description="Disordered" evidence="1">
    <location>
        <begin position="28"/>
        <end position="91"/>
    </location>
</feature>
<evidence type="ECO:0000313" key="4">
    <source>
        <dbReference type="Proteomes" id="UP001430848"/>
    </source>
</evidence>
<feature type="transmembrane region" description="Helical" evidence="2">
    <location>
        <begin position="114"/>
        <end position="137"/>
    </location>
</feature>
<evidence type="ECO:0000313" key="3">
    <source>
        <dbReference type="EMBL" id="KAK7722845.1"/>
    </source>
</evidence>
<evidence type="ECO:0000256" key="1">
    <source>
        <dbReference type="SAM" id="MobiDB-lite"/>
    </source>
</evidence>
<keyword evidence="2" id="KW-0812">Transmembrane</keyword>
<name>A0ABR1P0S8_DIAER</name>
<comment type="caution">
    <text evidence="3">The sequence shown here is derived from an EMBL/GenBank/DDBJ whole genome shotgun (WGS) entry which is preliminary data.</text>
</comment>
<proteinExistence type="predicted"/>
<protein>
    <submittedName>
        <fullName evidence="3">Uncharacterized protein</fullName>
    </submittedName>
</protein>
<keyword evidence="2" id="KW-1133">Transmembrane helix</keyword>